<dbReference type="GO" id="GO:0042918">
    <property type="term" value="P:alkanesulfonate transmembrane transport"/>
    <property type="evidence" value="ECO:0007669"/>
    <property type="project" value="UniProtKB-ARBA"/>
</dbReference>
<gene>
    <name evidence="9" type="ORF">AFM11_16775</name>
</gene>
<feature type="transmembrane region" description="Helical" evidence="7">
    <location>
        <begin position="158"/>
        <end position="177"/>
    </location>
</feature>
<dbReference type="SUPFAM" id="SSF161098">
    <property type="entry name" value="MetI-like"/>
    <property type="match status" value="1"/>
</dbReference>
<evidence type="ECO:0000256" key="4">
    <source>
        <dbReference type="ARBA" id="ARBA00022692"/>
    </source>
</evidence>
<name>A0A132PL50_9MYCO</name>
<evidence type="ECO:0000256" key="6">
    <source>
        <dbReference type="ARBA" id="ARBA00023136"/>
    </source>
</evidence>
<evidence type="ECO:0000259" key="8">
    <source>
        <dbReference type="PROSITE" id="PS50928"/>
    </source>
</evidence>
<dbReference type="Proteomes" id="UP000070612">
    <property type="component" value="Unassembled WGS sequence"/>
</dbReference>
<evidence type="ECO:0000256" key="2">
    <source>
        <dbReference type="ARBA" id="ARBA00022448"/>
    </source>
</evidence>
<feature type="domain" description="ABC transmembrane type-1" evidence="8">
    <location>
        <begin position="92"/>
        <end position="272"/>
    </location>
</feature>
<feature type="transmembrane region" description="Helical" evidence="7">
    <location>
        <begin position="101"/>
        <end position="122"/>
    </location>
</feature>
<dbReference type="FunFam" id="1.10.3720.10:FF:000003">
    <property type="entry name" value="Aliphatic sulfonate ABC transporter permease"/>
    <property type="match status" value="1"/>
</dbReference>
<evidence type="ECO:0000256" key="1">
    <source>
        <dbReference type="ARBA" id="ARBA00004651"/>
    </source>
</evidence>
<dbReference type="Pfam" id="PF00528">
    <property type="entry name" value="BPD_transp_1"/>
    <property type="match status" value="1"/>
</dbReference>
<dbReference type="PROSITE" id="PS50928">
    <property type="entry name" value="ABC_TM1"/>
    <property type="match status" value="1"/>
</dbReference>
<keyword evidence="3" id="KW-1003">Cell membrane</keyword>
<dbReference type="AlphaFoldDB" id="A0A132PL50"/>
<keyword evidence="5 7" id="KW-1133">Transmembrane helix</keyword>
<dbReference type="GO" id="GO:0005886">
    <property type="term" value="C:plasma membrane"/>
    <property type="evidence" value="ECO:0007669"/>
    <property type="project" value="UniProtKB-SubCell"/>
</dbReference>
<comment type="caution">
    <text evidence="9">The sequence shown here is derived from an EMBL/GenBank/DDBJ whole genome shotgun (WGS) entry which is preliminary data.</text>
</comment>
<accession>A0A132PL50</accession>
<sequence length="289" mass="31110">MTATVAAPQGTASPDAPAIVERDYRPSAASGQPRRSVTRTLGVRFIVPILLLVAWQLVFGQGWLSPTVLPGPLTILESYGELWSTGDLQAALPISLQRAGLGLLIGGLTGLILGVVAGLWSVAERVYDAPLQMLRTIPFIAMVPLFVVWFGIGEESKVALIVGASIFPVYLNTYHGIRGIDRRLLEVAQTFELSRTEAIRLIVVPLAMPGILVGWRYAAGTALLALVAAEQINTTSGIGYILNTANQFQRTDIILAGILVYAALGIVVDVIMRLLEHLLLPWRSTHDGK</sequence>
<dbReference type="RefSeq" id="WP_067850750.1">
    <property type="nucleotide sequence ID" value="NZ_LGTW01000010.1"/>
</dbReference>
<evidence type="ECO:0000256" key="3">
    <source>
        <dbReference type="ARBA" id="ARBA00022475"/>
    </source>
</evidence>
<evidence type="ECO:0000313" key="10">
    <source>
        <dbReference type="Proteomes" id="UP000070612"/>
    </source>
</evidence>
<feature type="transmembrane region" description="Helical" evidence="7">
    <location>
        <begin position="134"/>
        <end position="152"/>
    </location>
</feature>
<keyword evidence="4 7" id="KW-0812">Transmembrane</keyword>
<evidence type="ECO:0000256" key="7">
    <source>
        <dbReference type="RuleBase" id="RU363032"/>
    </source>
</evidence>
<keyword evidence="2 7" id="KW-0813">Transport</keyword>
<dbReference type="EMBL" id="LGTW01000010">
    <property type="protein sequence ID" value="KWX23023.1"/>
    <property type="molecule type" value="Genomic_DNA"/>
</dbReference>
<dbReference type="STRING" id="59750.AWC31_01345"/>
<keyword evidence="6 7" id="KW-0472">Membrane</keyword>
<feature type="transmembrane region" description="Helical" evidence="7">
    <location>
        <begin position="223"/>
        <end position="242"/>
    </location>
</feature>
<evidence type="ECO:0000313" key="9">
    <source>
        <dbReference type="EMBL" id="KWX23023.1"/>
    </source>
</evidence>
<reference evidence="9 10" key="1">
    <citation type="submission" date="2015-07" db="EMBL/GenBank/DDBJ databases">
        <title>A draft genome sequence of Mycobacterium wolinskyi.</title>
        <authorList>
            <person name="de Man T.J."/>
            <person name="Perry K.A."/>
            <person name="Coulliette A.D."/>
            <person name="Jensen B."/>
            <person name="Toney N.C."/>
            <person name="Limbago B.M."/>
            <person name="Noble-Wang J."/>
        </authorList>
    </citation>
    <scope>NUCLEOTIDE SEQUENCE [LARGE SCALE GENOMIC DNA]</scope>
    <source>
        <strain evidence="9 10">CDC_01</strain>
    </source>
</reference>
<feature type="transmembrane region" description="Helical" evidence="7">
    <location>
        <begin position="41"/>
        <end position="64"/>
    </location>
</feature>
<dbReference type="PANTHER" id="PTHR30151:SF38">
    <property type="entry name" value="ALIPHATIC SULFONATES TRANSPORT PERMEASE PROTEIN SSUC-RELATED"/>
    <property type="match status" value="1"/>
</dbReference>
<protein>
    <submittedName>
        <fullName evidence="9">ABC transporter permease</fullName>
    </submittedName>
</protein>
<feature type="transmembrane region" description="Helical" evidence="7">
    <location>
        <begin position="198"/>
        <end position="217"/>
    </location>
</feature>
<feature type="transmembrane region" description="Helical" evidence="7">
    <location>
        <begin position="254"/>
        <end position="275"/>
    </location>
</feature>
<dbReference type="PATRIC" id="fig|59750.3.peg.708"/>
<dbReference type="InterPro" id="IPR000515">
    <property type="entry name" value="MetI-like"/>
</dbReference>
<comment type="similarity">
    <text evidence="7">Belongs to the binding-protein-dependent transport system permease family.</text>
</comment>
<evidence type="ECO:0000256" key="5">
    <source>
        <dbReference type="ARBA" id="ARBA00022989"/>
    </source>
</evidence>
<comment type="subcellular location">
    <subcellularLocation>
        <location evidence="1 7">Cell membrane</location>
        <topology evidence="1 7">Multi-pass membrane protein</topology>
    </subcellularLocation>
</comment>
<dbReference type="InterPro" id="IPR035906">
    <property type="entry name" value="MetI-like_sf"/>
</dbReference>
<proteinExistence type="inferred from homology"/>
<dbReference type="PANTHER" id="PTHR30151">
    <property type="entry name" value="ALKANE SULFONATE ABC TRANSPORTER-RELATED, MEMBRANE SUBUNIT"/>
    <property type="match status" value="1"/>
</dbReference>
<dbReference type="CDD" id="cd06261">
    <property type="entry name" value="TM_PBP2"/>
    <property type="match status" value="1"/>
</dbReference>
<dbReference type="Gene3D" id="1.10.3720.10">
    <property type="entry name" value="MetI-like"/>
    <property type="match status" value="1"/>
</dbReference>
<keyword evidence="10" id="KW-1185">Reference proteome</keyword>
<organism evidence="9 10">
    <name type="scientific">Mycolicibacterium wolinskyi</name>
    <dbReference type="NCBI Taxonomy" id="59750"/>
    <lineage>
        <taxon>Bacteria</taxon>
        <taxon>Bacillati</taxon>
        <taxon>Actinomycetota</taxon>
        <taxon>Actinomycetes</taxon>
        <taxon>Mycobacteriales</taxon>
        <taxon>Mycobacteriaceae</taxon>
        <taxon>Mycolicibacterium</taxon>
    </lineage>
</organism>